<dbReference type="NCBIfam" id="TIGR00964">
    <property type="entry name" value="secE_bact"/>
    <property type="match status" value="1"/>
</dbReference>
<dbReference type="Pfam" id="PF00584">
    <property type="entry name" value="SecE"/>
    <property type="match status" value="1"/>
</dbReference>
<keyword evidence="7 9" id="KW-0811">Translocation</keyword>
<dbReference type="PANTHER" id="PTHR33910">
    <property type="entry name" value="PROTEIN TRANSLOCASE SUBUNIT SECE"/>
    <property type="match status" value="1"/>
</dbReference>
<comment type="similarity">
    <text evidence="9">Belongs to the SecE/SEC61-gamma family.</text>
</comment>
<dbReference type="GO" id="GO:0065002">
    <property type="term" value="P:intracellular protein transmembrane transport"/>
    <property type="evidence" value="ECO:0007669"/>
    <property type="project" value="UniProtKB-UniRule"/>
</dbReference>
<dbReference type="GO" id="GO:0006605">
    <property type="term" value="P:protein targeting"/>
    <property type="evidence" value="ECO:0007669"/>
    <property type="project" value="UniProtKB-UniRule"/>
</dbReference>
<keyword evidence="4 9" id="KW-0812">Transmembrane</keyword>
<dbReference type="GO" id="GO:0009306">
    <property type="term" value="P:protein secretion"/>
    <property type="evidence" value="ECO:0007669"/>
    <property type="project" value="UniProtKB-UniRule"/>
</dbReference>
<keyword evidence="3 9" id="KW-1003">Cell membrane</keyword>
<evidence type="ECO:0000256" key="6">
    <source>
        <dbReference type="ARBA" id="ARBA00022989"/>
    </source>
</evidence>
<comment type="subcellular location">
    <subcellularLocation>
        <location evidence="9">Cell membrane</location>
        <topology evidence="9">Single-pass membrane protein</topology>
    </subcellularLocation>
    <subcellularLocation>
        <location evidence="1">Membrane</location>
    </subcellularLocation>
</comment>
<reference evidence="11" key="1">
    <citation type="submission" date="2017-09" db="EMBL/GenBank/DDBJ databases">
        <authorList>
            <person name="Varghese N."/>
            <person name="Submissions S."/>
        </authorList>
    </citation>
    <scope>NUCLEOTIDE SEQUENCE [LARGE SCALE GENOMIC DNA]</scope>
    <source>
        <strain evidence="11">CGMCC 1.12641</strain>
    </source>
</reference>
<dbReference type="HAMAP" id="MF_00422">
    <property type="entry name" value="SecE"/>
    <property type="match status" value="1"/>
</dbReference>
<feature type="transmembrane region" description="Helical" evidence="9">
    <location>
        <begin position="30"/>
        <end position="56"/>
    </location>
</feature>
<comment type="subunit">
    <text evidence="9">Component of the Sec protein translocase complex. Heterotrimer consisting of SecY, SecE and SecG subunits. The heterotrimers can form oligomers, although 1 heterotrimer is thought to be able to translocate proteins. Interacts with the ribosome. Interacts with SecDF, and other proteins may be involved. Interacts with SecA.</text>
</comment>
<evidence type="ECO:0000256" key="3">
    <source>
        <dbReference type="ARBA" id="ARBA00022475"/>
    </source>
</evidence>
<keyword evidence="5 9" id="KW-0653">Protein transport</keyword>
<keyword evidence="6 9" id="KW-1133">Transmembrane helix</keyword>
<sequence length="65" mass="7482">MAGIANYVSESYNELKNHVTWPTWAEAQRLTIVVVVFSIIFALLIWGVDTVFSGVIEQYFEWIKS</sequence>
<dbReference type="OrthoDB" id="9810735at2"/>
<dbReference type="AlphaFoldDB" id="A0A285X6M5"/>
<evidence type="ECO:0000256" key="9">
    <source>
        <dbReference type="HAMAP-Rule" id="MF_00422"/>
    </source>
</evidence>
<dbReference type="EMBL" id="OCMF01000003">
    <property type="protein sequence ID" value="SOC80980.1"/>
    <property type="molecule type" value="Genomic_DNA"/>
</dbReference>
<name>A0A285X6M5_9FLAO</name>
<comment type="function">
    <text evidence="9">Essential subunit of the Sec protein translocation channel SecYEG. Clamps together the 2 halves of SecY. May contact the channel plug during translocation.</text>
</comment>
<dbReference type="PANTHER" id="PTHR33910:SF1">
    <property type="entry name" value="PROTEIN TRANSLOCASE SUBUNIT SECE"/>
    <property type="match status" value="1"/>
</dbReference>
<gene>
    <name evidence="9" type="primary">secE</name>
    <name evidence="10" type="ORF">SAMN06296241_2550</name>
</gene>
<dbReference type="GO" id="GO:0005886">
    <property type="term" value="C:plasma membrane"/>
    <property type="evidence" value="ECO:0007669"/>
    <property type="project" value="UniProtKB-SubCell"/>
</dbReference>
<evidence type="ECO:0000256" key="4">
    <source>
        <dbReference type="ARBA" id="ARBA00022692"/>
    </source>
</evidence>
<evidence type="ECO:0000256" key="7">
    <source>
        <dbReference type="ARBA" id="ARBA00023010"/>
    </source>
</evidence>
<dbReference type="InterPro" id="IPR005807">
    <property type="entry name" value="SecE_bac"/>
</dbReference>
<dbReference type="GO" id="GO:0043952">
    <property type="term" value="P:protein transport by the Sec complex"/>
    <property type="evidence" value="ECO:0007669"/>
    <property type="project" value="UniProtKB-UniRule"/>
</dbReference>
<dbReference type="InterPro" id="IPR038379">
    <property type="entry name" value="SecE_sf"/>
</dbReference>
<keyword evidence="11" id="KW-1185">Reference proteome</keyword>
<evidence type="ECO:0000256" key="5">
    <source>
        <dbReference type="ARBA" id="ARBA00022927"/>
    </source>
</evidence>
<keyword evidence="8 9" id="KW-0472">Membrane</keyword>
<accession>A0A285X6M5</accession>
<protein>
    <recommendedName>
        <fullName evidence="9">Protein translocase subunit SecE</fullName>
    </recommendedName>
</protein>
<organism evidence="10 11">
    <name type="scientific">Salinimicrobium sediminis</name>
    <dbReference type="NCBI Taxonomy" id="1343891"/>
    <lineage>
        <taxon>Bacteria</taxon>
        <taxon>Pseudomonadati</taxon>
        <taxon>Bacteroidota</taxon>
        <taxon>Flavobacteriia</taxon>
        <taxon>Flavobacteriales</taxon>
        <taxon>Flavobacteriaceae</taxon>
        <taxon>Salinimicrobium</taxon>
    </lineage>
</organism>
<evidence type="ECO:0000256" key="8">
    <source>
        <dbReference type="ARBA" id="ARBA00023136"/>
    </source>
</evidence>
<dbReference type="RefSeq" id="WP_097056742.1">
    <property type="nucleotide sequence ID" value="NZ_OCMF01000003.1"/>
</dbReference>
<evidence type="ECO:0000256" key="2">
    <source>
        <dbReference type="ARBA" id="ARBA00022448"/>
    </source>
</evidence>
<dbReference type="Gene3D" id="1.20.5.1030">
    <property type="entry name" value="Preprotein translocase secy subunit"/>
    <property type="match status" value="1"/>
</dbReference>
<dbReference type="GO" id="GO:0008320">
    <property type="term" value="F:protein transmembrane transporter activity"/>
    <property type="evidence" value="ECO:0007669"/>
    <property type="project" value="UniProtKB-UniRule"/>
</dbReference>
<proteinExistence type="inferred from homology"/>
<dbReference type="InterPro" id="IPR001901">
    <property type="entry name" value="Translocase_SecE/Sec61-g"/>
</dbReference>
<evidence type="ECO:0000313" key="11">
    <source>
        <dbReference type="Proteomes" id="UP000219193"/>
    </source>
</evidence>
<dbReference type="Proteomes" id="UP000219193">
    <property type="component" value="Unassembled WGS sequence"/>
</dbReference>
<evidence type="ECO:0000313" key="10">
    <source>
        <dbReference type="EMBL" id="SOC80980.1"/>
    </source>
</evidence>
<keyword evidence="2 9" id="KW-0813">Transport</keyword>
<evidence type="ECO:0000256" key="1">
    <source>
        <dbReference type="ARBA" id="ARBA00004370"/>
    </source>
</evidence>